<protein>
    <submittedName>
        <fullName evidence="9">Nicotinic acid-CoA ligase pyr1</fullName>
    </submittedName>
</protein>
<evidence type="ECO:0000256" key="3">
    <source>
        <dbReference type="ARBA" id="ARBA00022598"/>
    </source>
</evidence>
<feature type="domain" description="AMP-dependent synthetase/ligase" evidence="7">
    <location>
        <begin position="44"/>
        <end position="427"/>
    </location>
</feature>
<dbReference type="SUPFAM" id="SSF56801">
    <property type="entry name" value="Acetyl-CoA synthetase-like"/>
    <property type="match status" value="1"/>
</dbReference>
<dbReference type="Pfam" id="PF00501">
    <property type="entry name" value="AMP-binding"/>
    <property type="match status" value="1"/>
</dbReference>
<dbReference type="OrthoDB" id="6509636at2759"/>
<keyword evidence="10" id="KW-1185">Reference proteome</keyword>
<accession>A0A9W9HXG4</accession>
<dbReference type="Pfam" id="PF13193">
    <property type="entry name" value="AMP-binding_C"/>
    <property type="match status" value="1"/>
</dbReference>
<dbReference type="PANTHER" id="PTHR24096">
    <property type="entry name" value="LONG-CHAIN-FATTY-ACID--COA LIGASE"/>
    <property type="match status" value="1"/>
</dbReference>
<feature type="domain" description="AMP-binding enzyme C-terminal" evidence="8">
    <location>
        <begin position="474"/>
        <end position="554"/>
    </location>
</feature>
<dbReference type="RefSeq" id="XP_056541632.1">
    <property type="nucleotide sequence ID" value="XM_056689203.1"/>
</dbReference>
<evidence type="ECO:0000313" key="9">
    <source>
        <dbReference type="EMBL" id="KAJ5160074.1"/>
    </source>
</evidence>
<dbReference type="Gene3D" id="3.30.300.30">
    <property type="match status" value="1"/>
</dbReference>
<sequence>MGYWNPNMTVPSGTSADPLLHQDLYTDLLTFTFCGPTPYNQNQPLFIDAEDPSRSFTASQFRRLVRTLIAGFKAHGVRRGDCVLLHLGNSILYPALFFSIIGAGGVYMGSNPRSHQQELDHTIGLAEPKLILTTREALPTIRDVATARGICPEQICLVDERAVDHCAQLFLWYELGYPASTDFFANAGGDNGRHLNFANMLCYGERDWMMFTDPRSAQNTPAAMFSTSGTGGLPKAAILSHHAIVSHHRSIQYDVAYPVSRLMSLPMFHLFGALWTHIFPVRYGHPLFVLPRFETKQFLATVHQFQISETYLVPAIIHTINHSSLPVSDYVTSLRYVGVAGAPIDGTSMLQFRSHLHPMAYACQLWGMTEVGVVFQTRYGQHGDPGSIGTRLRGYEARLIDHDGNVVRSDDRAGELYVRGPGLLLAYKGRADAKEPRGWFRTGDVAYMKQGHYFIVGRTKELIKVRGWQVAPAEVEAVLLQHPGITDAAVTGVNLKDGSSEVPRAFVVRSRDPSVSRLTAEEVYNYARTHLASYKALDGGVVFVEEIPRTASGKIQRFKLSQMNSYREMVASLLQGFEGEAPPPAGRALPSSADVPPVGVAPEGRVTV</sequence>
<evidence type="ECO:0000256" key="1">
    <source>
        <dbReference type="ARBA" id="ARBA00005179"/>
    </source>
</evidence>
<dbReference type="GO" id="GO:0016405">
    <property type="term" value="F:CoA-ligase activity"/>
    <property type="evidence" value="ECO:0007669"/>
    <property type="project" value="TreeGrafter"/>
</dbReference>
<name>A0A9W9HXG4_9EURO</name>
<evidence type="ECO:0000313" key="10">
    <source>
        <dbReference type="Proteomes" id="UP001149163"/>
    </source>
</evidence>
<evidence type="ECO:0000256" key="5">
    <source>
        <dbReference type="ARBA" id="ARBA00022840"/>
    </source>
</evidence>
<feature type="region of interest" description="Disordered" evidence="6">
    <location>
        <begin position="581"/>
        <end position="608"/>
    </location>
</feature>
<evidence type="ECO:0000256" key="6">
    <source>
        <dbReference type="SAM" id="MobiDB-lite"/>
    </source>
</evidence>
<reference evidence="9" key="2">
    <citation type="journal article" date="2023" name="IMA Fungus">
        <title>Comparative genomic study of the Penicillium genus elucidates a diverse pangenome and 15 lateral gene transfer events.</title>
        <authorList>
            <person name="Petersen C."/>
            <person name="Sorensen T."/>
            <person name="Nielsen M.R."/>
            <person name="Sondergaard T.E."/>
            <person name="Sorensen J.L."/>
            <person name="Fitzpatrick D.A."/>
            <person name="Frisvad J.C."/>
            <person name="Nielsen K.L."/>
        </authorList>
    </citation>
    <scope>NUCLEOTIDE SEQUENCE</scope>
    <source>
        <strain evidence="9">IBT 26290</strain>
    </source>
</reference>
<dbReference type="InterPro" id="IPR025110">
    <property type="entry name" value="AMP-bd_C"/>
</dbReference>
<keyword evidence="4" id="KW-0547">Nucleotide-binding</keyword>
<evidence type="ECO:0000259" key="8">
    <source>
        <dbReference type="Pfam" id="PF13193"/>
    </source>
</evidence>
<evidence type="ECO:0000256" key="2">
    <source>
        <dbReference type="ARBA" id="ARBA00006432"/>
    </source>
</evidence>
<keyword evidence="3 9" id="KW-0436">Ligase</keyword>
<dbReference type="InterPro" id="IPR042099">
    <property type="entry name" value="ANL_N_sf"/>
</dbReference>
<organism evidence="9 10">
    <name type="scientific">Penicillium canariense</name>
    <dbReference type="NCBI Taxonomy" id="189055"/>
    <lineage>
        <taxon>Eukaryota</taxon>
        <taxon>Fungi</taxon>
        <taxon>Dikarya</taxon>
        <taxon>Ascomycota</taxon>
        <taxon>Pezizomycotina</taxon>
        <taxon>Eurotiomycetes</taxon>
        <taxon>Eurotiomycetidae</taxon>
        <taxon>Eurotiales</taxon>
        <taxon>Aspergillaceae</taxon>
        <taxon>Penicillium</taxon>
    </lineage>
</organism>
<dbReference type="InterPro" id="IPR045851">
    <property type="entry name" value="AMP-bd_C_sf"/>
</dbReference>
<keyword evidence="5" id="KW-0067">ATP-binding</keyword>
<evidence type="ECO:0000256" key="4">
    <source>
        <dbReference type="ARBA" id="ARBA00022741"/>
    </source>
</evidence>
<dbReference type="AlphaFoldDB" id="A0A9W9HXG4"/>
<dbReference type="InterPro" id="IPR000873">
    <property type="entry name" value="AMP-dep_synth/lig_dom"/>
</dbReference>
<reference evidence="9" key="1">
    <citation type="submission" date="2022-11" db="EMBL/GenBank/DDBJ databases">
        <authorList>
            <person name="Petersen C."/>
        </authorList>
    </citation>
    <scope>NUCLEOTIDE SEQUENCE</scope>
    <source>
        <strain evidence="9">IBT 26290</strain>
    </source>
</reference>
<evidence type="ECO:0000259" key="7">
    <source>
        <dbReference type="Pfam" id="PF00501"/>
    </source>
</evidence>
<dbReference type="GO" id="GO:0005524">
    <property type="term" value="F:ATP binding"/>
    <property type="evidence" value="ECO:0007669"/>
    <property type="project" value="UniProtKB-KW"/>
</dbReference>
<comment type="caution">
    <text evidence="9">The sequence shown here is derived from an EMBL/GenBank/DDBJ whole genome shotgun (WGS) entry which is preliminary data.</text>
</comment>
<gene>
    <name evidence="9" type="ORF">N7482_007078</name>
</gene>
<comment type="pathway">
    <text evidence="1">Secondary metabolite biosynthesis.</text>
</comment>
<proteinExistence type="inferred from homology"/>
<dbReference type="EMBL" id="JAPQKN010000004">
    <property type="protein sequence ID" value="KAJ5160074.1"/>
    <property type="molecule type" value="Genomic_DNA"/>
</dbReference>
<dbReference type="PANTHER" id="PTHR24096:SF317">
    <property type="entry name" value="ADENYLATE-FORMING ENZYME AFEA"/>
    <property type="match status" value="1"/>
</dbReference>
<dbReference type="Proteomes" id="UP001149163">
    <property type="component" value="Unassembled WGS sequence"/>
</dbReference>
<dbReference type="GeneID" id="81428379"/>
<dbReference type="GO" id="GO:0019748">
    <property type="term" value="P:secondary metabolic process"/>
    <property type="evidence" value="ECO:0007669"/>
    <property type="project" value="TreeGrafter"/>
</dbReference>
<dbReference type="Gene3D" id="3.40.50.12780">
    <property type="entry name" value="N-terminal domain of ligase-like"/>
    <property type="match status" value="1"/>
</dbReference>
<comment type="similarity">
    <text evidence="2">Belongs to the ATP-dependent AMP-binding enzyme family.</text>
</comment>